<dbReference type="UniPathway" id="UPA00138"/>
<comment type="pathway">
    <text evidence="4">Carbohydrate biosynthesis; gluconeogenesis.</text>
</comment>
<dbReference type="GO" id="GO:0005829">
    <property type="term" value="C:cytosol"/>
    <property type="evidence" value="ECO:0007669"/>
    <property type="project" value="TreeGrafter"/>
</dbReference>
<dbReference type="CDD" id="cd00311">
    <property type="entry name" value="TIM"/>
    <property type="match status" value="1"/>
</dbReference>
<dbReference type="AlphaFoldDB" id="A0A0A1T1B8"/>
<dbReference type="GO" id="GO:0046166">
    <property type="term" value="P:glyceraldehyde-3-phosphate biosynthetic process"/>
    <property type="evidence" value="ECO:0007669"/>
    <property type="project" value="TreeGrafter"/>
</dbReference>
<evidence type="ECO:0000256" key="1">
    <source>
        <dbReference type="ARBA" id="ARBA00007422"/>
    </source>
</evidence>
<dbReference type="Gene3D" id="3.20.20.70">
    <property type="entry name" value="Aldolase class I"/>
    <property type="match status" value="1"/>
</dbReference>
<dbReference type="InterPro" id="IPR035990">
    <property type="entry name" value="TIM_sf"/>
</dbReference>
<evidence type="ECO:0000256" key="4">
    <source>
        <dbReference type="RuleBase" id="RU363013"/>
    </source>
</evidence>
<comment type="similarity">
    <text evidence="1 4">Belongs to the triosephosphate isomerase family.</text>
</comment>
<comment type="subunit">
    <text evidence="2">Homodimer.</text>
</comment>
<dbReference type="InterPro" id="IPR013785">
    <property type="entry name" value="Aldolase_TIM"/>
</dbReference>
<name>A0A0A1T1B8_9HYPO</name>
<dbReference type="GO" id="GO:0006096">
    <property type="term" value="P:glycolytic process"/>
    <property type="evidence" value="ECO:0007669"/>
    <property type="project" value="UniProtKB-UniPathway"/>
</dbReference>
<dbReference type="Pfam" id="PF00121">
    <property type="entry name" value="TIM"/>
    <property type="match status" value="1"/>
</dbReference>
<dbReference type="EMBL" id="CDHN01000001">
    <property type="protein sequence ID" value="CEJ80027.1"/>
    <property type="molecule type" value="Genomic_DNA"/>
</dbReference>
<dbReference type="SUPFAM" id="SSF51351">
    <property type="entry name" value="Triosephosphate isomerase (TIM)"/>
    <property type="match status" value="1"/>
</dbReference>
<comment type="catalytic activity">
    <reaction evidence="4">
        <text>D-glyceraldehyde 3-phosphate = dihydroxyacetone phosphate</text>
        <dbReference type="Rhea" id="RHEA:18585"/>
        <dbReference type="ChEBI" id="CHEBI:57642"/>
        <dbReference type="ChEBI" id="CHEBI:59776"/>
        <dbReference type="EC" id="5.3.1.1"/>
    </reaction>
</comment>
<keyword evidence="3 4" id="KW-0413">Isomerase</keyword>
<evidence type="ECO:0000256" key="3">
    <source>
        <dbReference type="ARBA" id="ARBA00023235"/>
    </source>
</evidence>
<accession>A0A0A1T1B8</accession>
<dbReference type="EC" id="5.3.1.1" evidence="4"/>
<dbReference type="PANTHER" id="PTHR21139">
    <property type="entry name" value="TRIOSEPHOSPHATE ISOMERASE"/>
    <property type="match status" value="1"/>
</dbReference>
<dbReference type="PROSITE" id="PS51440">
    <property type="entry name" value="TIM_2"/>
    <property type="match status" value="1"/>
</dbReference>
<sequence>MVSSLEPRRRLVGFSAKMYFTAPRTEEYTQTLVDLLQGVPLETLQNIDIFILPDYITIPGTIKQLENSPVPVWTGAQDCHWEDQGAFTGEVSPATLKHIGARLVAVGHAERRRLFAEDDEMVAKKAAAVARNGMLPLVCIGEKTQGDVSIAVDECTQQIDVVVAAVQSDAEIALAYEPVWAIGAPQPASEDYILAVVEKLRNLPSIVGRKGITRIVYGGSAGPGLFKKLKDGLDGLFLGRFAHDPEQFVQTGKEVAEA</sequence>
<dbReference type="GO" id="GO:0019563">
    <property type="term" value="P:glycerol catabolic process"/>
    <property type="evidence" value="ECO:0007669"/>
    <property type="project" value="TreeGrafter"/>
</dbReference>
<keyword evidence="6" id="KW-1185">Reference proteome</keyword>
<evidence type="ECO:0000313" key="6">
    <source>
        <dbReference type="Proteomes" id="UP000039046"/>
    </source>
</evidence>
<evidence type="ECO:0000313" key="5">
    <source>
        <dbReference type="EMBL" id="CEJ80027.1"/>
    </source>
</evidence>
<dbReference type="PANTHER" id="PTHR21139:SF2">
    <property type="entry name" value="TRIOSEPHOSPHATE ISOMERASE"/>
    <property type="match status" value="1"/>
</dbReference>
<keyword evidence="4" id="KW-0324">Glycolysis</keyword>
<dbReference type="OrthoDB" id="6715177at2759"/>
<evidence type="ECO:0000256" key="2">
    <source>
        <dbReference type="ARBA" id="ARBA00011738"/>
    </source>
</evidence>
<dbReference type="Proteomes" id="UP000039046">
    <property type="component" value="Unassembled WGS sequence"/>
</dbReference>
<comment type="pathway">
    <text evidence="4">Carbohydrate degradation; glycolysis; D-glyceraldehyde 3-phosphate from glycerone phosphate: step 1/1.</text>
</comment>
<dbReference type="GO" id="GO:0006094">
    <property type="term" value="P:gluconeogenesis"/>
    <property type="evidence" value="ECO:0007669"/>
    <property type="project" value="UniProtKB-UniPathway"/>
</dbReference>
<dbReference type="GO" id="GO:0004807">
    <property type="term" value="F:triose-phosphate isomerase activity"/>
    <property type="evidence" value="ECO:0007669"/>
    <property type="project" value="UniProtKB-EC"/>
</dbReference>
<reference evidence="5 6" key="1">
    <citation type="journal article" date="2015" name="Genome Announc.">
        <title>Draft Genome Sequence and Gene Annotation of the Entomopathogenic Fungus Verticillium hemipterigenum.</title>
        <authorList>
            <person name="Horn F."/>
            <person name="Habel A."/>
            <person name="Scharf D.H."/>
            <person name="Dworschak J."/>
            <person name="Brakhage A.A."/>
            <person name="Guthke R."/>
            <person name="Hertweck C."/>
            <person name="Linde J."/>
        </authorList>
    </citation>
    <scope>NUCLEOTIDE SEQUENCE [LARGE SCALE GENOMIC DNA]</scope>
</reference>
<dbReference type="STRING" id="1531966.A0A0A1T1B8"/>
<proteinExistence type="inferred from homology"/>
<keyword evidence="4" id="KW-0312">Gluconeogenesis</keyword>
<gene>
    <name evidence="5" type="ORF">VHEMI00234</name>
</gene>
<organism evidence="5 6">
    <name type="scientific">[Torrubiella] hemipterigena</name>
    <dbReference type="NCBI Taxonomy" id="1531966"/>
    <lineage>
        <taxon>Eukaryota</taxon>
        <taxon>Fungi</taxon>
        <taxon>Dikarya</taxon>
        <taxon>Ascomycota</taxon>
        <taxon>Pezizomycotina</taxon>
        <taxon>Sordariomycetes</taxon>
        <taxon>Hypocreomycetidae</taxon>
        <taxon>Hypocreales</taxon>
        <taxon>Clavicipitaceae</taxon>
        <taxon>Clavicipitaceae incertae sedis</taxon>
        <taxon>'Torrubiella' clade</taxon>
    </lineage>
</organism>
<dbReference type="InterPro" id="IPR000652">
    <property type="entry name" value="Triosephosphate_isomerase"/>
</dbReference>
<dbReference type="HOGENOM" id="CLU_024251_2_3_1"/>
<protein>
    <recommendedName>
        <fullName evidence="4">Triosephosphate isomerase</fullName>
        <ecNumber evidence="4">5.3.1.1</ecNumber>
    </recommendedName>
</protein>
<dbReference type="UniPathway" id="UPA00109">
    <property type="reaction ID" value="UER00189"/>
</dbReference>